<dbReference type="InterPro" id="IPR000847">
    <property type="entry name" value="LysR_HTH_N"/>
</dbReference>
<dbReference type="SUPFAM" id="SSF53850">
    <property type="entry name" value="Periplasmic binding protein-like II"/>
    <property type="match status" value="1"/>
</dbReference>
<gene>
    <name evidence="6" type="ORF">G9Q37_18680</name>
</gene>
<evidence type="ECO:0000256" key="1">
    <source>
        <dbReference type="ARBA" id="ARBA00009437"/>
    </source>
</evidence>
<feature type="domain" description="HTH lysR-type" evidence="5">
    <location>
        <begin position="6"/>
        <end position="63"/>
    </location>
</feature>
<protein>
    <submittedName>
        <fullName evidence="6">LysR family transcriptional regulator</fullName>
    </submittedName>
</protein>
<evidence type="ECO:0000259" key="5">
    <source>
        <dbReference type="PROSITE" id="PS50931"/>
    </source>
</evidence>
<name>A0A6G8ILI3_9BURK</name>
<dbReference type="InterPro" id="IPR036388">
    <property type="entry name" value="WH-like_DNA-bd_sf"/>
</dbReference>
<dbReference type="InterPro" id="IPR058163">
    <property type="entry name" value="LysR-type_TF_proteobact-type"/>
</dbReference>
<dbReference type="Pfam" id="PF00126">
    <property type="entry name" value="HTH_1"/>
    <property type="match status" value="1"/>
</dbReference>
<dbReference type="InterPro" id="IPR005119">
    <property type="entry name" value="LysR_subst-bd"/>
</dbReference>
<dbReference type="AlphaFoldDB" id="A0A6G8ILI3"/>
<evidence type="ECO:0000313" key="7">
    <source>
        <dbReference type="Proteomes" id="UP000503162"/>
    </source>
</evidence>
<keyword evidence="7" id="KW-1185">Reference proteome</keyword>
<organism evidence="6 7">
    <name type="scientific">Hydrogenophaga crocea</name>
    <dbReference type="NCBI Taxonomy" id="2716225"/>
    <lineage>
        <taxon>Bacteria</taxon>
        <taxon>Pseudomonadati</taxon>
        <taxon>Pseudomonadota</taxon>
        <taxon>Betaproteobacteria</taxon>
        <taxon>Burkholderiales</taxon>
        <taxon>Comamonadaceae</taxon>
        <taxon>Hydrogenophaga</taxon>
    </lineage>
</organism>
<dbReference type="PROSITE" id="PS50931">
    <property type="entry name" value="HTH_LYSR"/>
    <property type="match status" value="1"/>
</dbReference>
<dbReference type="SUPFAM" id="SSF46785">
    <property type="entry name" value="Winged helix' DNA-binding domain"/>
    <property type="match status" value="1"/>
</dbReference>
<evidence type="ECO:0000256" key="2">
    <source>
        <dbReference type="ARBA" id="ARBA00023015"/>
    </source>
</evidence>
<keyword evidence="3" id="KW-0238">DNA-binding</keyword>
<evidence type="ECO:0000256" key="3">
    <source>
        <dbReference type="ARBA" id="ARBA00023125"/>
    </source>
</evidence>
<comment type="similarity">
    <text evidence="1">Belongs to the LysR transcriptional regulatory family.</text>
</comment>
<dbReference type="Gene3D" id="3.40.190.290">
    <property type="match status" value="1"/>
</dbReference>
<evidence type="ECO:0000256" key="4">
    <source>
        <dbReference type="ARBA" id="ARBA00023163"/>
    </source>
</evidence>
<dbReference type="Proteomes" id="UP000503162">
    <property type="component" value="Chromosome"/>
</dbReference>
<dbReference type="Pfam" id="PF03466">
    <property type="entry name" value="LysR_substrate"/>
    <property type="match status" value="1"/>
</dbReference>
<dbReference type="Gene3D" id="1.10.10.10">
    <property type="entry name" value="Winged helix-like DNA-binding domain superfamily/Winged helix DNA-binding domain"/>
    <property type="match status" value="1"/>
</dbReference>
<accession>A0A6G8ILI3</accession>
<keyword evidence="2" id="KW-0805">Transcription regulation</keyword>
<dbReference type="KEGG" id="hcz:G9Q37_18680"/>
<dbReference type="PANTHER" id="PTHR30537:SF3">
    <property type="entry name" value="TRANSCRIPTIONAL REGULATORY PROTEIN"/>
    <property type="match status" value="1"/>
</dbReference>
<reference evidence="6 7" key="1">
    <citation type="submission" date="2020-03" db="EMBL/GenBank/DDBJ databases">
        <title>Hydrogenophaga sp. nov. isolated from cyanobacterial mat.</title>
        <authorList>
            <person name="Thorat V."/>
            <person name="Kirdat K."/>
            <person name="Tiwarekar B."/>
            <person name="Costa E.D."/>
            <person name="Yadav A."/>
        </authorList>
    </citation>
    <scope>NUCLEOTIDE SEQUENCE [LARGE SCALE GENOMIC DNA]</scope>
    <source>
        <strain evidence="6 7">BA0156</strain>
    </source>
</reference>
<dbReference type="GO" id="GO:0006351">
    <property type="term" value="P:DNA-templated transcription"/>
    <property type="evidence" value="ECO:0007669"/>
    <property type="project" value="TreeGrafter"/>
</dbReference>
<dbReference type="GO" id="GO:0003700">
    <property type="term" value="F:DNA-binding transcription factor activity"/>
    <property type="evidence" value="ECO:0007669"/>
    <property type="project" value="InterPro"/>
</dbReference>
<dbReference type="PRINTS" id="PR00039">
    <property type="entry name" value="HTHLYSR"/>
</dbReference>
<proteinExistence type="inferred from homology"/>
<dbReference type="PANTHER" id="PTHR30537">
    <property type="entry name" value="HTH-TYPE TRANSCRIPTIONAL REGULATOR"/>
    <property type="match status" value="1"/>
</dbReference>
<sequence>MNEANFNWTLIRSFLAALDQGSLMGAARALDMHQPTLGRHIAELEAQLGLTLFERTGRGLLPTPDATRLADAARAMAAAADQLGRQASGAQRVLPGTVRISASQPVACVLLPPILQGLRLQWPDIQVELVVSNAVSNLLQREADIAIRMVRPDQGSLVSRRVGQVGLGAYAHQDYLRRRGTPRQPADLLQHELIGNDRQTDILRGFAQMGLAVGREHFALRTDDLMAGEALVAAGLGIGFIARYAARQRPGLVQVLPGLPIPPLPVWLVVHREIRSNPRIRAVWDLLANALPEALA</sequence>
<evidence type="ECO:0000313" key="6">
    <source>
        <dbReference type="EMBL" id="QIM54044.1"/>
    </source>
</evidence>
<dbReference type="InterPro" id="IPR036390">
    <property type="entry name" value="WH_DNA-bd_sf"/>
</dbReference>
<dbReference type="GO" id="GO:0043565">
    <property type="term" value="F:sequence-specific DNA binding"/>
    <property type="evidence" value="ECO:0007669"/>
    <property type="project" value="TreeGrafter"/>
</dbReference>
<dbReference type="EMBL" id="CP049989">
    <property type="protein sequence ID" value="QIM54044.1"/>
    <property type="molecule type" value="Genomic_DNA"/>
</dbReference>
<keyword evidence="4" id="KW-0804">Transcription</keyword>
<dbReference type="RefSeq" id="WP_166229637.1">
    <property type="nucleotide sequence ID" value="NZ_CP049989.1"/>
</dbReference>